<gene>
    <name evidence="2" type="ORF">SAMN05216593_10149</name>
</gene>
<protein>
    <submittedName>
        <fullName evidence="2">Uncharacterized protein</fullName>
    </submittedName>
</protein>
<dbReference type="EMBL" id="FRDA01000001">
    <property type="protein sequence ID" value="SHM46677.1"/>
    <property type="molecule type" value="Genomic_DNA"/>
</dbReference>
<dbReference type="RefSeq" id="WP_073161736.1">
    <property type="nucleotide sequence ID" value="NZ_FRDA01000001.1"/>
</dbReference>
<accession>A0A1M7J2W5</accession>
<feature type="region of interest" description="Disordered" evidence="1">
    <location>
        <begin position="104"/>
        <end position="123"/>
    </location>
</feature>
<dbReference type="STRING" id="1190415.SAMN05216593_10149"/>
<sequence length="123" mass="14389">MDIDVADDWPYNPTEEQMIRQHAHLINEENRLLRDEVARYRQHLAKLIDMHNTASVERDRLSVKLRDAESRVSDLLRKAADSWGKINSQQYVINQHREVMREAGIGPESWGERLSNRVEPASD</sequence>
<reference evidence="2 3" key="1">
    <citation type="submission" date="2016-11" db="EMBL/GenBank/DDBJ databases">
        <authorList>
            <person name="Jaros S."/>
            <person name="Januszkiewicz K."/>
            <person name="Wedrychowicz H."/>
        </authorList>
    </citation>
    <scope>NUCLEOTIDE SEQUENCE [LARGE SCALE GENOMIC DNA]</scope>
    <source>
        <strain evidence="2 3">LMG 26898</strain>
    </source>
</reference>
<evidence type="ECO:0000313" key="2">
    <source>
        <dbReference type="EMBL" id="SHM46677.1"/>
    </source>
</evidence>
<evidence type="ECO:0000256" key="1">
    <source>
        <dbReference type="SAM" id="MobiDB-lite"/>
    </source>
</evidence>
<dbReference type="Proteomes" id="UP000183983">
    <property type="component" value="Unassembled WGS sequence"/>
</dbReference>
<organism evidence="2 3">
    <name type="scientific">Pseudomonas asturiensis</name>
    <dbReference type="NCBI Taxonomy" id="1190415"/>
    <lineage>
        <taxon>Bacteria</taxon>
        <taxon>Pseudomonadati</taxon>
        <taxon>Pseudomonadota</taxon>
        <taxon>Gammaproteobacteria</taxon>
        <taxon>Pseudomonadales</taxon>
        <taxon>Pseudomonadaceae</taxon>
        <taxon>Pseudomonas</taxon>
    </lineage>
</organism>
<proteinExistence type="predicted"/>
<dbReference type="AlphaFoldDB" id="A0A1M7J2W5"/>
<name>A0A1M7J2W5_9PSED</name>
<evidence type="ECO:0000313" key="3">
    <source>
        <dbReference type="Proteomes" id="UP000183983"/>
    </source>
</evidence>